<gene>
    <name evidence="1" type="ORF">BDR25DRAFT_385737</name>
</gene>
<reference evidence="1" key="1">
    <citation type="journal article" date="2020" name="Stud. Mycol.">
        <title>101 Dothideomycetes genomes: a test case for predicting lifestyles and emergence of pathogens.</title>
        <authorList>
            <person name="Haridas S."/>
            <person name="Albert R."/>
            <person name="Binder M."/>
            <person name="Bloem J."/>
            <person name="Labutti K."/>
            <person name="Salamov A."/>
            <person name="Andreopoulos B."/>
            <person name="Baker S."/>
            <person name="Barry K."/>
            <person name="Bills G."/>
            <person name="Bluhm B."/>
            <person name="Cannon C."/>
            <person name="Castanera R."/>
            <person name="Culley D."/>
            <person name="Daum C."/>
            <person name="Ezra D."/>
            <person name="Gonzalez J."/>
            <person name="Henrissat B."/>
            <person name="Kuo A."/>
            <person name="Liang C."/>
            <person name="Lipzen A."/>
            <person name="Lutzoni F."/>
            <person name="Magnuson J."/>
            <person name="Mondo S."/>
            <person name="Nolan M."/>
            <person name="Ohm R."/>
            <person name="Pangilinan J."/>
            <person name="Park H.-J."/>
            <person name="Ramirez L."/>
            <person name="Alfaro M."/>
            <person name="Sun H."/>
            <person name="Tritt A."/>
            <person name="Yoshinaga Y."/>
            <person name="Zwiers L.-H."/>
            <person name="Turgeon B."/>
            <person name="Goodwin S."/>
            <person name="Spatafora J."/>
            <person name="Crous P."/>
            <person name="Grigoriev I."/>
        </authorList>
    </citation>
    <scope>NUCLEOTIDE SEQUENCE</scope>
    <source>
        <strain evidence="1">ATCC 200398</strain>
    </source>
</reference>
<proteinExistence type="predicted"/>
<name>A0ACB6R611_9PLEO</name>
<evidence type="ECO:0000313" key="2">
    <source>
        <dbReference type="Proteomes" id="UP000799755"/>
    </source>
</evidence>
<evidence type="ECO:0000313" key="1">
    <source>
        <dbReference type="EMBL" id="KAF2474278.1"/>
    </source>
</evidence>
<dbReference type="EMBL" id="MU003498">
    <property type="protein sequence ID" value="KAF2474278.1"/>
    <property type="molecule type" value="Genomic_DNA"/>
</dbReference>
<comment type="caution">
    <text evidence="1">The sequence shown here is derived from an EMBL/GenBank/DDBJ whole genome shotgun (WGS) entry which is preliminary data.</text>
</comment>
<accession>A0ACB6R611</accession>
<sequence>MHGPTSNNPKPLKTFTIAALRGLMNFDKNVDQTALDRFKDVVERVEGPLIECVRIRGREYRPMAIRLTVLGGDYIDAKPRIVVLRPEKSSKRVKKFFQQTMAKSICCPNDCSQTQFDVTVIGQTLRTQNTQAIAGVYGALMDLVNDRWWSSSALIKISRPEETRYGTIGGIVKIVKANGDFVLCGFIAGYILDGSDHSQSDLAEMKWSPDLDTSSDEENSADQEMPDTDSFRYTSGLAEEPVDVVDLGPS</sequence>
<protein>
    <submittedName>
        <fullName evidence="1">Uncharacterized protein</fullName>
    </submittedName>
</protein>
<dbReference type="Proteomes" id="UP000799755">
    <property type="component" value="Unassembled WGS sequence"/>
</dbReference>
<organism evidence="1 2">
    <name type="scientific">Lindgomyces ingoldianus</name>
    <dbReference type="NCBI Taxonomy" id="673940"/>
    <lineage>
        <taxon>Eukaryota</taxon>
        <taxon>Fungi</taxon>
        <taxon>Dikarya</taxon>
        <taxon>Ascomycota</taxon>
        <taxon>Pezizomycotina</taxon>
        <taxon>Dothideomycetes</taxon>
        <taxon>Pleosporomycetidae</taxon>
        <taxon>Pleosporales</taxon>
        <taxon>Lindgomycetaceae</taxon>
        <taxon>Lindgomyces</taxon>
    </lineage>
</organism>
<keyword evidence="2" id="KW-1185">Reference proteome</keyword>